<keyword evidence="2" id="KW-0479">Metal-binding</keyword>
<name>A0A7R8WI35_9CRUS</name>
<dbReference type="PROSITE" id="PS50157">
    <property type="entry name" value="ZINC_FINGER_C2H2_2"/>
    <property type="match status" value="4"/>
</dbReference>
<dbReference type="GO" id="GO:0000981">
    <property type="term" value="F:DNA-binding transcription factor activity, RNA polymerase II-specific"/>
    <property type="evidence" value="ECO:0007669"/>
    <property type="project" value="TreeGrafter"/>
</dbReference>
<dbReference type="FunFam" id="3.30.160.60:FF:000446">
    <property type="entry name" value="Zinc finger protein"/>
    <property type="match status" value="1"/>
</dbReference>
<dbReference type="InterPro" id="IPR036236">
    <property type="entry name" value="Znf_C2H2_sf"/>
</dbReference>
<dbReference type="InterPro" id="IPR013087">
    <property type="entry name" value="Znf_C2H2_type"/>
</dbReference>
<evidence type="ECO:0000256" key="4">
    <source>
        <dbReference type="ARBA" id="ARBA00022771"/>
    </source>
</evidence>
<dbReference type="Gene3D" id="3.30.160.60">
    <property type="entry name" value="Classic Zinc Finger"/>
    <property type="match status" value="3"/>
</dbReference>
<gene>
    <name evidence="8" type="ORF">CTOB1V02_LOCUS9133</name>
</gene>
<keyword evidence="3" id="KW-0677">Repeat</keyword>
<reference evidence="8" key="1">
    <citation type="submission" date="2020-11" db="EMBL/GenBank/DDBJ databases">
        <authorList>
            <person name="Tran Van P."/>
        </authorList>
    </citation>
    <scope>NUCLEOTIDE SEQUENCE</scope>
</reference>
<sequence length="445" mass="48345">MGRLFCDTCPEAFDNFADLDEHRRGHTSRGDFSCEICGRRCSRRDKLRLHLWRHEATGCSILSQKAADQQMRATSKCPTCEVCGKAFADYKHLGNHMATHSFRYQHQCDICSRKFKNARLLRAHYNRHGNQNKLVCPDCGKTFVDKLQEHHVPLCSARSCLLAQEGKTLTRRGAATISEIAASLPRDSTLRLDGERLLAAAKLAQSTERLPVPQNKRPLQQSQGMSPTTIQTQSQGVSPTIISQSQGISPTILPQSQGIGPTVIQSQSEGISPTILPQSQGIGPTAIQTQSQGISPTIISQSHGISQTILPQSQGIGPTVIQTPSQGISPTILHLSQGISHISQAQGISLVPQGELVSLPVTTTTHRLIAIRPSSLTPITSTPVSFIVSPQPQPTQISSPAPGQFQDNAMMPQYAYNAPRTVPIATAQQQLAINEPMDDAHYGPM</sequence>
<protein>
    <submittedName>
        <fullName evidence="8">Uncharacterized protein</fullName>
    </submittedName>
</protein>
<dbReference type="AlphaFoldDB" id="A0A7R8WI35"/>
<dbReference type="SUPFAM" id="SSF57667">
    <property type="entry name" value="beta-beta-alpha zinc fingers"/>
    <property type="match status" value="2"/>
</dbReference>
<keyword evidence="5" id="KW-0862">Zinc</keyword>
<dbReference type="EMBL" id="OB663354">
    <property type="protein sequence ID" value="CAD7231284.1"/>
    <property type="molecule type" value="Genomic_DNA"/>
</dbReference>
<dbReference type="GO" id="GO:0005634">
    <property type="term" value="C:nucleus"/>
    <property type="evidence" value="ECO:0007669"/>
    <property type="project" value="UniProtKB-SubCell"/>
</dbReference>
<dbReference type="OrthoDB" id="6077919at2759"/>
<keyword evidence="6" id="KW-0539">Nucleus</keyword>
<comment type="subcellular location">
    <subcellularLocation>
        <location evidence="1">Nucleus</location>
    </subcellularLocation>
</comment>
<feature type="region of interest" description="Disordered" evidence="7">
    <location>
        <begin position="214"/>
        <end position="234"/>
    </location>
</feature>
<dbReference type="Pfam" id="PF13894">
    <property type="entry name" value="zf-C2H2_4"/>
    <property type="match status" value="1"/>
</dbReference>
<feature type="compositionally biased region" description="Polar residues" evidence="7">
    <location>
        <begin position="217"/>
        <end position="234"/>
    </location>
</feature>
<evidence type="ECO:0000313" key="8">
    <source>
        <dbReference type="EMBL" id="CAD7231284.1"/>
    </source>
</evidence>
<dbReference type="PANTHER" id="PTHR24394:SF29">
    <property type="entry name" value="MYONEURIN"/>
    <property type="match status" value="1"/>
</dbReference>
<accession>A0A7R8WI35</accession>
<evidence type="ECO:0000256" key="6">
    <source>
        <dbReference type="ARBA" id="ARBA00023242"/>
    </source>
</evidence>
<dbReference type="PROSITE" id="PS00028">
    <property type="entry name" value="ZINC_FINGER_C2H2_1"/>
    <property type="match status" value="4"/>
</dbReference>
<evidence type="ECO:0000256" key="5">
    <source>
        <dbReference type="ARBA" id="ARBA00022833"/>
    </source>
</evidence>
<dbReference type="SMART" id="SM00355">
    <property type="entry name" value="ZnF_C2H2"/>
    <property type="match status" value="4"/>
</dbReference>
<keyword evidence="4" id="KW-0863">Zinc-finger</keyword>
<evidence type="ECO:0000256" key="1">
    <source>
        <dbReference type="ARBA" id="ARBA00004123"/>
    </source>
</evidence>
<dbReference type="Pfam" id="PF00096">
    <property type="entry name" value="zf-C2H2"/>
    <property type="match status" value="2"/>
</dbReference>
<dbReference type="PANTHER" id="PTHR24394">
    <property type="entry name" value="ZINC FINGER PROTEIN"/>
    <property type="match status" value="1"/>
</dbReference>
<proteinExistence type="predicted"/>
<evidence type="ECO:0000256" key="7">
    <source>
        <dbReference type="SAM" id="MobiDB-lite"/>
    </source>
</evidence>
<dbReference type="GO" id="GO:0008270">
    <property type="term" value="F:zinc ion binding"/>
    <property type="evidence" value="ECO:0007669"/>
    <property type="project" value="UniProtKB-KW"/>
</dbReference>
<organism evidence="8">
    <name type="scientific">Cyprideis torosa</name>
    <dbReference type="NCBI Taxonomy" id="163714"/>
    <lineage>
        <taxon>Eukaryota</taxon>
        <taxon>Metazoa</taxon>
        <taxon>Ecdysozoa</taxon>
        <taxon>Arthropoda</taxon>
        <taxon>Crustacea</taxon>
        <taxon>Oligostraca</taxon>
        <taxon>Ostracoda</taxon>
        <taxon>Podocopa</taxon>
        <taxon>Podocopida</taxon>
        <taxon>Cytherocopina</taxon>
        <taxon>Cytheroidea</taxon>
        <taxon>Cytherideidae</taxon>
        <taxon>Cyprideis</taxon>
    </lineage>
</organism>
<evidence type="ECO:0000256" key="3">
    <source>
        <dbReference type="ARBA" id="ARBA00022737"/>
    </source>
</evidence>
<evidence type="ECO:0000256" key="2">
    <source>
        <dbReference type="ARBA" id="ARBA00022723"/>
    </source>
</evidence>